<sequence length="495" mass="56270">MEGGGESCLQIAFPRLEDLDLSNLDNVEKIWHNHEFIADSVGNLKRLSVRSCQKLQNVIPSNVLKRLPSLQILKIVDCNSLEEVFDLESIGYVVRSLVQVKEVDMNSCRVKEIVAHEDMAKVVSMFLFPEVTSLTNSCLKELKCFYLGLHNLEWPMLERLEVESYESLEMLASELDKPFEQPIFLCDKVAFPKLGCSQVRRTELNRSTYVEIYMQQQPSTSCVLQELGIGAENGATDKITFPQITQLSLLSLPNLTSFYLRTQNLGVLFNEEVAFPKLEFLYATGLDNVKEIWQNQLFANNSFSKLKEMKVENCNELQNILTSKNWLPSLESLTIDSCDELKVVFDLEVINVPEDVTDSQPSQLGLDDLQNIEHMCNKVLGKKLCLQNLEFLKVHNCGSLKMLFSLYTEPEGIKEIIRQGEGAEEIIDKIEFPELRSLSLESLPSLASFYPGSHTLRRLGLGDHDILTPVLFSEKVSCLLDFLFFSSYNNFPFST</sequence>
<feature type="domain" description="Disease resistance protein At4g27190-like leucine-rich repeats" evidence="2">
    <location>
        <begin position="16"/>
        <end position="89"/>
    </location>
</feature>
<comment type="caution">
    <text evidence="3">The sequence shown here is derived from an EMBL/GenBank/DDBJ whole genome shotgun (WGS) entry which is preliminary data.</text>
</comment>
<dbReference type="Proteomes" id="UP000288805">
    <property type="component" value="Unassembled WGS sequence"/>
</dbReference>
<reference evidence="3 4" key="1">
    <citation type="journal article" date="2018" name="PLoS Genet.">
        <title>Population sequencing reveals clonal diversity and ancestral inbreeding in the grapevine cultivar Chardonnay.</title>
        <authorList>
            <person name="Roach M.J."/>
            <person name="Johnson D.L."/>
            <person name="Bohlmann J."/>
            <person name="van Vuuren H.J."/>
            <person name="Jones S.J."/>
            <person name="Pretorius I.S."/>
            <person name="Schmidt S.A."/>
            <person name="Borneman A.R."/>
        </authorList>
    </citation>
    <scope>NUCLEOTIDE SEQUENCE [LARGE SCALE GENOMIC DNA]</scope>
    <source>
        <strain evidence="4">cv. Chardonnay</strain>
        <tissue evidence="3">Leaf</tissue>
    </source>
</reference>
<dbReference type="InterPro" id="IPR050905">
    <property type="entry name" value="Plant_NBS-LRR"/>
</dbReference>
<feature type="domain" description="Disease resistance protein At4g27190-like leucine-rich repeats" evidence="2">
    <location>
        <begin position="287"/>
        <end position="407"/>
    </location>
</feature>
<protein>
    <recommendedName>
        <fullName evidence="2">Disease resistance protein At4g27190-like leucine-rich repeats domain-containing protein</fullName>
    </recommendedName>
</protein>
<evidence type="ECO:0000313" key="4">
    <source>
        <dbReference type="Proteomes" id="UP000288805"/>
    </source>
</evidence>
<evidence type="ECO:0000313" key="3">
    <source>
        <dbReference type="EMBL" id="RVX18900.1"/>
    </source>
</evidence>
<dbReference type="InterPro" id="IPR057135">
    <property type="entry name" value="At4g27190-like_LRR"/>
</dbReference>
<organism evidence="3 4">
    <name type="scientific">Vitis vinifera</name>
    <name type="common">Grape</name>
    <dbReference type="NCBI Taxonomy" id="29760"/>
    <lineage>
        <taxon>Eukaryota</taxon>
        <taxon>Viridiplantae</taxon>
        <taxon>Streptophyta</taxon>
        <taxon>Embryophyta</taxon>
        <taxon>Tracheophyta</taxon>
        <taxon>Spermatophyta</taxon>
        <taxon>Magnoliopsida</taxon>
        <taxon>eudicotyledons</taxon>
        <taxon>Gunneridae</taxon>
        <taxon>Pentapetalae</taxon>
        <taxon>rosids</taxon>
        <taxon>Vitales</taxon>
        <taxon>Vitaceae</taxon>
        <taxon>Viteae</taxon>
        <taxon>Vitis</taxon>
    </lineage>
</organism>
<gene>
    <name evidence="3" type="ORF">CK203_007010</name>
</gene>
<proteinExistence type="predicted"/>
<dbReference type="InterPro" id="IPR032675">
    <property type="entry name" value="LRR_dom_sf"/>
</dbReference>
<dbReference type="SUPFAM" id="SSF52058">
    <property type="entry name" value="L domain-like"/>
    <property type="match status" value="1"/>
</dbReference>
<dbReference type="EMBL" id="QGNW01000010">
    <property type="protein sequence ID" value="RVX18900.1"/>
    <property type="molecule type" value="Genomic_DNA"/>
</dbReference>
<keyword evidence="1" id="KW-0611">Plant defense</keyword>
<evidence type="ECO:0000256" key="1">
    <source>
        <dbReference type="ARBA" id="ARBA00022821"/>
    </source>
</evidence>
<dbReference type="Gene3D" id="3.80.10.10">
    <property type="entry name" value="Ribonuclease Inhibitor"/>
    <property type="match status" value="2"/>
</dbReference>
<dbReference type="AlphaFoldDB" id="A0A438KCJ5"/>
<evidence type="ECO:0000259" key="2">
    <source>
        <dbReference type="Pfam" id="PF23247"/>
    </source>
</evidence>
<accession>A0A438KCJ5</accession>
<dbReference type="PANTHER" id="PTHR33463">
    <property type="entry name" value="NB-ARC DOMAIN-CONTAINING PROTEIN-RELATED"/>
    <property type="match status" value="1"/>
</dbReference>
<dbReference type="Pfam" id="PF23247">
    <property type="entry name" value="LRR_RPS2"/>
    <property type="match status" value="2"/>
</dbReference>
<name>A0A438KCJ5_VITVI</name>
<dbReference type="PANTHER" id="PTHR33463:SF198">
    <property type="entry name" value="RPP4C3"/>
    <property type="match status" value="1"/>
</dbReference>